<dbReference type="InterPro" id="IPR016039">
    <property type="entry name" value="Thiolase-like"/>
</dbReference>
<dbReference type="Proteomes" id="UP001551011">
    <property type="component" value="Unassembled WGS sequence"/>
</dbReference>
<keyword evidence="7" id="KW-1185">Reference proteome</keyword>
<dbReference type="InterPro" id="IPR000794">
    <property type="entry name" value="Beta-ketoacyl_synthase"/>
</dbReference>
<evidence type="ECO:0000256" key="4">
    <source>
        <dbReference type="RuleBase" id="RU003694"/>
    </source>
</evidence>
<reference evidence="6 7" key="1">
    <citation type="submission" date="2024-06" db="EMBL/GenBank/DDBJ databases">
        <title>The Natural Products Discovery Center: Release of the First 8490 Sequenced Strains for Exploring Actinobacteria Biosynthetic Diversity.</title>
        <authorList>
            <person name="Kalkreuter E."/>
            <person name="Kautsar S.A."/>
            <person name="Yang D."/>
            <person name="Bader C.D."/>
            <person name="Teijaro C.N."/>
            <person name="Fluegel L."/>
            <person name="Davis C.M."/>
            <person name="Simpson J.R."/>
            <person name="Lauterbach L."/>
            <person name="Steele A.D."/>
            <person name="Gui C."/>
            <person name="Meng S."/>
            <person name="Li G."/>
            <person name="Viehrig K."/>
            <person name="Ye F."/>
            <person name="Su P."/>
            <person name="Kiefer A.F."/>
            <person name="Nichols A."/>
            <person name="Cepeda A.J."/>
            <person name="Yan W."/>
            <person name="Fan B."/>
            <person name="Jiang Y."/>
            <person name="Adhikari A."/>
            <person name="Zheng C.-J."/>
            <person name="Schuster L."/>
            <person name="Cowan T.M."/>
            <person name="Smanski M.J."/>
            <person name="Chevrette M.G."/>
            <person name="De Carvalho L.P.S."/>
            <person name="Shen B."/>
        </authorList>
    </citation>
    <scope>NUCLEOTIDE SEQUENCE [LARGE SCALE GENOMIC DNA]</scope>
    <source>
        <strain evidence="6 7">NPDC020594</strain>
    </source>
</reference>
<dbReference type="SMART" id="SM00825">
    <property type="entry name" value="PKS_KS"/>
    <property type="match status" value="1"/>
</dbReference>
<proteinExistence type="inferred from homology"/>
<dbReference type="Pfam" id="PF00109">
    <property type="entry name" value="ketoacyl-synt"/>
    <property type="match status" value="1"/>
</dbReference>
<feature type="domain" description="Ketosynthase family 3 (KS3)" evidence="5">
    <location>
        <begin position="2"/>
        <end position="402"/>
    </location>
</feature>
<dbReference type="PROSITE" id="PS52004">
    <property type="entry name" value="KS3_2"/>
    <property type="match status" value="1"/>
</dbReference>
<dbReference type="InterPro" id="IPR014030">
    <property type="entry name" value="Ketoacyl_synth_N"/>
</dbReference>
<evidence type="ECO:0000313" key="7">
    <source>
        <dbReference type="Proteomes" id="UP001551011"/>
    </source>
</evidence>
<dbReference type="PANTHER" id="PTHR11712:SF322">
    <property type="entry name" value="POLYKETIDE BETA-KETOACYL SYNTHASE 2-RELATED"/>
    <property type="match status" value="1"/>
</dbReference>
<dbReference type="EMBL" id="JBFAEG010000028">
    <property type="protein sequence ID" value="MEU5711672.1"/>
    <property type="molecule type" value="Genomic_DNA"/>
</dbReference>
<dbReference type="PANTHER" id="PTHR11712">
    <property type="entry name" value="POLYKETIDE SYNTHASE-RELATED"/>
    <property type="match status" value="1"/>
</dbReference>
<sequence length="404" mass="41780">MTTPVVVTGLGVAAPNGLGTKDFWAAAVQGESGIGPVTRFVPDQYPARLAGEVPGFVAEDHLPGRLLPQTDHMTRLALVATDWALEDAGVDPKELPAYDMGVVTASSSGGFEFGQNELQKLWSKGGQYVSAYQSFAWFYAVNTGQISIRNGMKGPSGVVVSDQAGGLDALAQARRQIRKGTRLIVSGAVDASVCPWGWVAQLAGGRLSTRDDAESAYLPFDPRAAGHVPGEGGAILILEDLAAARARDARVYGEIAGYGATFDPRPGSGREPGLRQAIRAALADAGLEPGDIDVVFADAAAVPELDRVEADALTEVFGPRGVPVTAPKTMTGRLYSGAAPLDVAAALLAIQDGVIPPTTHVEAAAEYQLDLVTGIARPAPVRAALVVARGHGGFNSAAVVRAVG</sequence>
<dbReference type="SUPFAM" id="SSF53901">
    <property type="entry name" value="Thiolase-like"/>
    <property type="match status" value="2"/>
</dbReference>
<organism evidence="6 7">
    <name type="scientific">Streptomyces flaveolus</name>
    <dbReference type="NCBI Taxonomy" id="67297"/>
    <lineage>
        <taxon>Bacteria</taxon>
        <taxon>Bacillati</taxon>
        <taxon>Actinomycetota</taxon>
        <taxon>Actinomycetes</taxon>
        <taxon>Kitasatosporales</taxon>
        <taxon>Streptomycetaceae</taxon>
        <taxon>Streptomyces</taxon>
    </lineage>
</organism>
<dbReference type="Gene3D" id="3.40.47.10">
    <property type="match status" value="2"/>
</dbReference>
<dbReference type="CDD" id="cd00832">
    <property type="entry name" value="CLF"/>
    <property type="match status" value="1"/>
</dbReference>
<comment type="similarity">
    <text evidence="1 4">Belongs to the thiolase-like superfamily. Beta-ketoacyl-ACP synthases family.</text>
</comment>
<protein>
    <submittedName>
        <fullName evidence="6">Ketosynthase chain-length factor</fullName>
    </submittedName>
</protein>
<keyword evidence="3" id="KW-0012">Acyltransferase</keyword>
<gene>
    <name evidence="6" type="ORF">AB0H04_33275</name>
</gene>
<dbReference type="Pfam" id="PF02801">
    <property type="entry name" value="Ketoacyl-synt_C"/>
    <property type="match status" value="1"/>
</dbReference>
<evidence type="ECO:0000256" key="2">
    <source>
        <dbReference type="ARBA" id="ARBA00022679"/>
    </source>
</evidence>
<accession>A0ABV3AIW0</accession>
<evidence type="ECO:0000256" key="1">
    <source>
        <dbReference type="ARBA" id="ARBA00008467"/>
    </source>
</evidence>
<dbReference type="InterPro" id="IPR014031">
    <property type="entry name" value="Ketoacyl_synth_C"/>
</dbReference>
<keyword evidence="2 4" id="KW-0808">Transferase</keyword>
<evidence type="ECO:0000256" key="3">
    <source>
        <dbReference type="ARBA" id="ARBA00023315"/>
    </source>
</evidence>
<evidence type="ECO:0000313" key="6">
    <source>
        <dbReference type="EMBL" id="MEU5711672.1"/>
    </source>
</evidence>
<evidence type="ECO:0000259" key="5">
    <source>
        <dbReference type="PROSITE" id="PS52004"/>
    </source>
</evidence>
<dbReference type="InterPro" id="IPR020841">
    <property type="entry name" value="PKS_Beta-ketoAc_synthase_dom"/>
</dbReference>
<comment type="caution">
    <text evidence="6">The sequence shown here is derived from an EMBL/GenBank/DDBJ whole genome shotgun (WGS) entry which is preliminary data.</text>
</comment>
<dbReference type="RefSeq" id="WP_030649972.1">
    <property type="nucleotide sequence ID" value="NZ_JBEXDP010000015.1"/>
</dbReference>
<name>A0ABV3AIW0_9ACTN</name>